<accession>A0A067BPP0</accession>
<dbReference type="GeneID" id="24142134"/>
<evidence type="ECO:0000256" key="2">
    <source>
        <dbReference type="SAM" id="MobiDB-lite"/>
    </source>
</evidence>
<dbReference type="PANTHER" id="PTHR43215:SF14">
    <property type="entry name" value="RADIAL SPOKE HEAD 1 HOMOLOG"/>
    <property type="match status" value="1"/>
</dbReference>
<proteinExistence type="predicted"/>
<name>A0A067BPP0_SAPPC</name>
<dbReference type="VEuPathDB" id="FungiDB:SPRG_21372"/>
<dbReference type="KEGG" id="spar:SPRG_21372"/>
<dbReference type="AlphaFoldDB" id="A0A067BPP0"/>
<dbReference type="Pfam" id="PF02493">
    <property type="entry name" value="MORN"/>
    <property type="match status" value="7"/>
</dbReference>
<sequence>MSYVGETKDRLRHGQGTYTFPGGYFKYTGTWSRGKMHGHGIFFLGDGSTYEGAFEQGEMSGTGLRRWPDGSTYAGSFCLGELDGHGSFLSTNGKRYEGAWRGNQYCGHGELWDVDGSHYVGDFEAHKFHGEGRKTFPDESTYDGFWANGRQDGLDRSCGLVISRLGSDYTTVDPAPLVFREDKPTEPVPPSDDSSVEAPPPPEPKRLPAFRIDCIDAPVQARTTNQAGTCVVEESGRQLRMLLFAGKVPGATEPDVVAEVPRGKKPPAVVAPPPTDDKTPIDEHAMVTEHGGTLVPAIFALPIGLAPGDYFVFVESALDTSMPPAYYPITLAKLDDPSDKSSFKNAPKKK</sequence>
<evidence type="ECO:0000313" key="4">
    <source>
        <dbReference type="Proteomes" id="UP000030745"/>
    </source>
</evidence>
<organism evidence="3 4">
    <name type="scientific">Saprolegnia parasitica (strain CBS 223.65)</name>
    <dbReference type="NCBI Taxonomy" id="695850"/>
    <lineage>
        <taxon>Eukaryota</taxon>
        <taxon>Sar</taxon>
        <taxon>Stramenopiles</taxon>
        <taxon>Oomycota</taxon>
        <taxon>Saprolegniomycetes</taxon>
        <taxon>Saprolegniales</taxon>
        <taxon>Saprolegniaceae</taxon>
        <taxon>Saprolegnia</taxon>
    </lineage>
</organism>
<dbReference type="InterPro" id="IPR003409">
    <property type="entry name" value="MORN"/>
</dbReference>
<dbReference type="Proteomes" id="UP000030745">
    <property type="component" value="Unassembled WGS sequence"/>
</dbReference>
<dbReference type="Gene3D" id="2.20.110.10">
    <property type="entry name" value="Histone H3 K4-specific methyltransferase SET7/9 N-terminal domain"/>
    <property type="match status" value="2"/>
</dbReference>
<dbReference type="SMART" id="SM00698">
    <property type="entry name" value="MORN"/>
    <property type="match status" value="6"/>
</dbReference>
<reference evidence="3 4" key="1">
    <citation type="journal article" date="2013" name="PLoS Genet.">
        <title>Distinctive expansion of potential virulence genes in the genome of the oomycete fish pathogen Saprolegnia parasitica.</title>
        <authorList>
            <person name="Jiang R.H."/>
            <person name="de Bruijn I."/>
            <person name="Haas B.J."/>
            <person name="Belmonte R."/>
            <person name="Lobach L."/>
            <person name="Christie J."/>
            <person name="van den Ackerveken G."/>
            <person name="Bottin A."/>
            <person name="Bulone V."/>
            <person name="Diaz-Moreno S.M."/>
            <person name="Dumas B."/>
            <person name="Fan L."/>
            <person name="Gaulin E."/>
            <person name="Govers F."/>
            <person name="Grenville-Briggs L.J."/>
            <person name="Horner N.R."/>
            <person name="Levin J.Z."/>
            <person name="Mammella M."/>
            <person name="Meijer H.J."/>
            <person name="Morris P."/>
            <person name="Nusbaum C."/>
            <person name="Oome S."/>
            <person name="Phillips A.J."/>
            <person name="van Rooyen D."/>
            <person name="Rzeszutek E."/>
            <person name="Saraiva M."/>
            <person name="Secombes C.J."/>
            <person name="Seidl M.F."/>
            <person name="Snel B."/>
            <person name="Stassen J.H."/>
            <person name="Sykes S."/>
            <person name="Tripathy S."/>
            <person name="van den Berg H."/>
            <person name="Vega-Arreguin J.C."/>
            <person name="Wawra S."/>
            <person name="Young S.K."/>
            <person name="Zeng Q."/>
            <person name="Dieguez-Uribeondo J."/>
            <person name="Russ C."/>
            <person name="Tyler B.M."/>
            <person name="van West P."/>
        </authorList>
    </citation>
    <scope>NUCLEOTIDE SEQUENCE [LARGE SCALE GENOMIC DNA]</scope>
    <source>
        <strain evidence="3 4">CBS 223.65</strain>
    </source>
</reference>
<dbReference type="OrthoDB" id="270720at2759"/>
<dbReference type="OMA" id="CGHGELW"/>
<dbReference type="EMBL" id="KK583311">
    <property type="protein sequence ID" value="KDO20484.1"/>
    <property type="molecule type" value="Genomic_DNA"/>
</dbReference>
<dbReference type="STRING" id="695850.A0A067BPP0"/>
<protein>
    <recommendedName>
        <fullName evidence="5">MORN repeat-containing protein 5</fullName>
    </recommendedName>
</protein>
<gene>
    <name evidence="3" type="ORF">SPRG_21372</name>
</gene>
<keyword evidence="4" id="KW-1185">Reference proteome</keyword>
<evidence type="ECO:0008006" key="5">
    <source>
        <dbReference type="Google" id="ProtNLM"/>
    </source>
</evidence>
<evidence type="ECO:0000256" key="1">
    <source>
        <dbReference type="ARBA" id="ARBA00022737"/>
    </source>
</evidence>
<evidence type="ECO:0000313" key="3">
    <source>
        <dbReference type="EMBL" id="KDO20484.1"/>
    </source>
</evidence>
<keyword evidence="1" id="KW-0677">Repeat</keyword>
<dbReference type="PANTHER" id="PTHR43215">
    <property type="entry name" value="RADIAL SPOKE HEAD 1 HOMOLOG"/>
    <property type="match status" value="1"/>
</dbReference>
<dbReference type="RefSeq" id="XP_012208824.1">
    <property type="nucleotide sequence ID" value="XM_012353434.1"/>
</dbReference>
<dbReference type="SUPFAM" id="SSF82185">
    <property type="entry name" value="Histone H3 K4-specific methyltransferase SET7/9 N-terminal domain"/>
    <property type="match status" value="1"/>
</dbReference>
<feature type="region of interest" description="Disordered" evidence="2">
    <location>
        <begin position="175"/>
        <end position="207"/>
    </location>
</feature>